<dbReference type="SMART" id="SM00116">
    <property type="entry name" value="CBS"/>
    <property type="match status" value="2"/>
</dbReference>
<sequence length="368" mass="38790">MRLQALLRALRPAALGGDGRERARAALGALLGLLATALITAWLAPASPWLVAPLGASAVLVFAVPASPLAQPWAVLGGNGLSALVGVVVMQLGLAAPLAAALAVALAIGTMFVLRCLHPPGGAAALLMVLSGITDPRFALLPVAVNSVLLVLVGMAYHPLTGRRYPHPQWPEPVARDREAQGLDADLQTVLARHTEVLDISPADLRGLLAELQLQGQQRRLTQLRCGDIMSRQPITVRRDTPLTQAWSLFREHRIKALPVVDAAGGVIGILTPADVLRSAEGAAAESLGSRMDALRQLLRGRGDGLPERVGEVMSREVRVARVDRHLAELLPLFAGSGHHHLPILGLDGRLVGILTQSDVVKALARLG</sequence>
<evidence type="ECO:0000313" key="4">
    <source>
        <dbReference type="EMBL" id="MBH9576238.1"/>
    </source>
</evidence>
<comment type="caution">
    <text evidence="4">The sequence shown here is derived from an EMBL/GenBank/DDBJ whole genome shotgun (WGS) entry which is preliminary data.</text>
</comment>
<gene>
    <name evidence="4" type="ORF">I7X39_04880</name>
</gene>
<dbReference type="InterPro" id="IPR000644">
    <property type="entry name" value="CBS_dom"/>
</dbReference>
<evidence type="ECO:0000259" key="3">
    <source>
        <dbReference type="PROSITE" id="PS51371"/>
    </source>
</evidence>
<dbReference type="Proteomes" id="UP000613266">
    <property type="component" value="Unassembled WGS sequence"/>
</dbReference>
<feature type="domain" description="CBS" evidence="3">
    <location>
        <begin position="230"/>
        <end position="286"/>
    </location>
</feature>
<evidence type="ECO:0000313" key="5">
    <source>
        <dbReference type="Proteomes" id="UP000613266"/>
    </source>
</evidence>
<evidence type="ECO:0000256" key="2">
    <source>
        <dbReference type="SAM" id="Phobius"/>
    </source>
</evidence>
<keyword evidence="2" id="KW-0812">Transmembrane</keyword>
<name>A0A931J206_9BURK</name>
<dbReference type="Pfam" id="PF04982">
    <property type="entry name" value="TM_HPP"/>
    <property type="match status" value="1"/>
</dbReference>
<dbReference type="InterPro" id="IPR058581">
    <property type="entry name" value="TM_HPP"/>
</dbReference>
<dbReference type="PANTHER" id="PTHR33741:SF5">
    <property type="entry name" value="TRANSMEMBRANE PROTEIN DDB_G0269096-RELATED"/>
    <property type="match status" value="1"/>
</dbReference>
<evidence type="ECO:0000256" key="1">
    <source>
        <dbReference type="PROSITE-ProRule" id="PRU00703"/>
    </source>
</evidence>
<keyword evidence="1" id="KW-0129">CBS domain</keyword>
<feature type="transmembrane region" description="Helical" evidence="2">
    <location>
        <begin position="138"/>
        <end position="157"/>
    </location>
</feature>
<feature type="transmembrane region" description="Helical" evidence="2">
    <location>
        <begin position="73"/>
        <end position="92"/>
    </location>
</feature>
<keyword evidence="5" id="KW-1185">Reference proteome</keyword>
<reference evidence="4" key="1">
    <citation type="submission" date="2020-12" db="EMBL/GenBank/DDBJ databases">
        <title>The genome sequence of Inhella sp. 1Y17.</title>
        <authorList>
            <person name="Liu Y."/>
        </authorList>
    </citation>
    <scope>NUCLEOTIDE SEQUENCE</scope>
    <source>
        <strain evidence="4">1Y17</strain>
    </source>
</reference>
<organism evidence="4 5">
    <name type="scientific">Inhella proteolytica</name>
    <dbReference type="NCBI Taxonomy" id="2795029"/>
    <lineage>
        <taxon>Bacteria</taxon>
        <taxon>Pseudomonadati</taxon>
        <taxon>Pseudomonadota</taxon>
        <taxon>Betaproteobacteria</taxon>
        <taxon>Burkholderiales</taxon>
        <taxon>Sphaerotilaceae</taxon>
        <taxon>Inhella</taxon>
    </lineage>
</organism>
<feature type="transmembrane region" description="Helical" evidence="2">
    <location>
        <begin position="98"/>
        <end position="117"/>
    </location>
</feature>
<dbReference type="PROSITE" id="PS51371">
    <property type="entry name" value="CBS"/>
    <property type="match status" value="2"/>
</dbReference>
<dbReference type="EMBL" id="JAEDAK010000002">
    <property type="protein sequence ID" value="MBH9576238.1"/>
    <property type="molecule type" value="Genomic_DNA"/>
</dbReference>
<keyword evidence="2" id="KW-1133">Transmembrane helix</keyword>
<dbReference type="InterPro" id="IPR046342">
    <property type="entry name" value="CBS_dom_sf"/>
</dbReference>
<proteinExistence type="predicted"/>
<feature type="domain" description="CBS" evidence="3">
    <location>
        <begin position="314"/>
        <end position="368"/>
    </location>
</feature>
<dbReference type="Pfam" id="PF00571">
    <property type="entry name" value="CBS"/>
    <property type="match status" value="2"/>
</dbReference>
<protein>
    <submittedName>
        <fullName evidence="4">HPP family protein</fullName>
    </submittedName>
</protein>
<dbReference type="InterPro" id="IPR007065">
    <property type="entry name" value="HPP"/>
</dbReference>
<accession>A0A931J206</accession>
<keyword evidence="2" id="KW-0472">Membrane</keyword>
<dbReference type="PANTHER" id="PTHR33741">
    <property type="entry name" value="TRANSMEMBRANE PROTEIN DDB_G0269096-RELATED"/>
    <property type="match status" value="1"/>
</dbReference>
<dbReference type="Gene3D" id="3.10.580.10">
    <property type="entry name" value="CBS-domain"/>
    <property type="match status" value="1"/>
</dbReference>
<dbReference type="CDD" id="cd04600">
    <property type="entry name" value="CBS_pair_HPP_assoc"/>
    <property type="match status" value="1"/>
</dbReference>
<feature type="transmembrane region" description="Helical" evidence="2">
    <location>
        <begin position="25"/>
        <end position="43"/>
    </location>
</feature>
<dbReference type="SUPFAM" id="SSF54631">
    <property type="entry name" value="CBS-domain pair"/>
    <property type="match status" value="1"/>
</dbReference>
<dbReference type="AlphaFoldDB" id="A0A931J206"/>